<dbReference type="Pfam" id="PF13468">
    <property type="entry name" value="Glyoxalase_3"/>
    <property type="match status" value="1"/>
</dbReference>
<proteinExistence type="predicted"/>
<comment type="caution">
    <text evidence="2">The sequence shown here is derived from an EMBL/GenBank/DDBJ whole genome shotgun (WGS) entry which is preliminary data.</text>
</comment>
<feature type="domain" description="Glyoxalase-like" evidence="1">
    <location>
        <begin position="5"/>
        <end position="168"/>
    </location>
</feature>
<dbReference type="Gene3D" id="3.10.180.10">
    <property type="entry name" value="2,3-Dihydroxybiphenyl 1,2-Dioxygenase, domain 1"/>
    <property type="match status" value="1"/>
</dbReference>
<keyword evidence="3" id="KW-1185">Reference proteome</keyword>
<dbReference type="EMBL" id="RCWN01000001">
    <property type="protein sequence ID" value="RLQ89372.1"/>
    <property type="molecule type" value="Genomic_DNA"/>
</dbReference>
<dbReference type="Proteomes" id="UP000281094">
    <property type="component" value="Unassembled WGS sequence"/>
</dbReference>
<evidence type="ECO:0000313" key="3">
    <source>
        <dbReference type="Proteomes" id="UP000281094"/>
    </source>
</evidence>
<accession>A0A3L7JLH2</accession>
<gene>
    <name evidence="2" type="ORF">D8780_03620</name>
</gene>
<evidence type="ECO:0000313" key="2">
    <source>
        <dbReference type="EMBL" id="RLQ89372.1"/>
    </source>
</evidence>
<organism evidence="2 3">
    <name type="scientific">Notoacmeibacter ruber</name>
    <dbReference type="NCBI Taxonomy" id="2670375"/>
    <lineage>
        <taxon>Bacteria</taxon>
        <taxon>Pseudomonadati</taxon>
        <taxon>Pseudomonadota</taxon>
        <taxon>Alphaproteobacteria</taxon>
        <taxon>Hyphomicrobiales</taxon>
        <taxon>Notoacmeibacteraceae</taxon>
        <taxon>Notoacmeibacter</taxon>
    </lineage>
</organism>
<reference evidence="2 3" key="1">
    <citation type="submission" date="2018-10" db="EMBL/GenBank/DDBJ databases">
        <title>Notoacmeibacter sp. M2BS9Y-3-1, whole genome shotgun sequence.</title>
        <authorList>
            <person name="Tuo L."/>
        </authorList>
    </citation>
    <scope>NUCLEOTIDE SEQUENCE [LARGE SCALE GENOMIC DNA]</scope>
    <source>
        <strain evidence="2 3">M2BS9Y-3-1</strain>
    </source>
</reference>
<evidence type="ECO:0000259" key="1">
    <source>
        <dbReference type="Pfam" id="PF13468"/>
    </source>
</evidence>
<dbReference type="SUPFAM" id="SSF54593">
    <property type="entry name" value="Glyoxalase/Bleomycin resistance protein/Dihydroxybiphenyl dioxygenase"/>
    <property type="match status" value="1"/>
</dbReference>
<dbReference type="InterPro" id="IPR029068">
    <property type="entry name" value="Glyas_Bleomycin-R_OHBP_Dase"/>
</dbReference>
<dbReference type="InterPro" id="IPR025870">
    <property type="entry name" value="Glyoxalase-like_dom"/>
</dbReference>
<sequence>MNFQLDHLAIAAADLASGVDFVRERLGVDIPAGGAHPKMSTHNHLMRLGETEFLEVIAADPSTPAPQQPRWYAIDRNGDRPPRLATWILSTNDIEAACAVLPRSIGAPMTVSRGALTWQITVPDDGSMPFEGAFPTIIQWPDGKVPGAAMADRGCRLSQLVVTHPLAGYVETLLKPHFQDERIVFREGVTISLEAAIETPSGLRLVS</sequence>
<dbReference type="AlphaFoldDB" id="A0A3L7JLH2"/>
<name>A0A3L7JLH2_9HYPH</name>
<protein>
    <submittedName>
        <fullName evidence="2">VOC family protein</fullName>
    </submittedName>
</protein>